<proteinExistence type="predicted"/>
<evidence type="ECO:0000259" key="1">
    <source>
        <dbReference type="Pfam" id="PF12705"/>
    </source>
</evidence>
<dbReference type="RefSeq" id="WP_184262340.1">
    <property type="nucleotide sequence ID" value="NZ_JACIIX010000003.1"/>
</dbReference>
<comment type="caution">
    <text evidence="2">The sequence shown here is derived from an EMBL/GenBank/DDBJ whole genome shotgun (WGS) entry which is preliminary data.</text>
</comment>
<dbReference type="Gene3D" id="3.90.320.10">
    <property type="match status" value="1"/>
</dbReference>
<dbReference type="EC" id="3.1.-.-" evidence="2"/>
<keyword evidence="2" id="KW-0547">Nucleotide-binding</keyword>
<dbReference type="InterPro" id="IPR011604">
    <property type="entry name" value="PDDEXK-like_dom_sf"/>
</dbReference>
<name>A0A7W9ZGT6_NOVIT</name>
<keyword evidence="3" id="KW-1185">Reference proteome</keyword>
<dbReference type="InterPro" id="IPR038726">
    <property type="entry name" value="PDDEXK_AddAB-type"/>
</dbReference>
<dbReference type="AlphaFoldDB" id="A0A7W9ZGT6"/>
<accession>A0A7W9ZGT6</accession>
<dbReference type="EC" id="3.6.4.12" evidence="2"/>
<evidence type="ECO:0000313" key="2">
    <source>
        <dbReference type="EMBL" id="MBB6209784.1"/>
    </source>
</evidence>
<reference evidence="2 3" key="1">
    <citation type="submission" date="2020-08" db="EMBL/GenBank/DDBJ databases">
        <title>Genomic Encyclopedia of Type Strains, Phase IV (KMG-IV): sequencing the most valuable type-strain genomes for metagenomic binning, comparative biology and taxonomic classification.</title>
        <authorList>
            <person name="Goeker M."/>
        </authorList>
    </citation>
    <scope>NUCLEOTIDE SEQUENCE [LARGE SCALE GENOMIC DNA]</scope>
    <source>
        <strain evidence="2 3">DSM 11590</strain>
    </source>
</reference>
<keyword evidence="2" id="KW-0378">Hydrolase</keyword>
<dbReference type="EMBL" id="JACIIX010000003">
    <property type="protein sequence ID" value="MBB6209784.1"/>
    <property type="molecule type" value="Genomic_DNA"/>
</dbReference>
<dbReference type="NCBIfam" id="TIGR02786">
    <property type="entry name" value="addB_alphas"/>
    <property type="match status" value="1"/>
</dbReference>
<dbReference type="GO" id="GO:0016787">
    <property type="term" value="F:hydrolase activity"/>
    <property type="evidence" value="ECO:0007669"/>
    <property type="project" value="UniProtKB-KW"/>
</dbReference>
<dbReference type="SUPFAM" id="SSF52540">
    <property type="entry name" value="P-loop containing nucleoside triphosphate hydrolases"/>
    <property type="match status" value="1"/>
</dbReference>
<gene>
    <name evidence="2" type="ORF">FHS48_001192</name>
</gene>
<dbReference type="InterPro" id="IPR014153">
    <property type="entry name" value="Ds_break_AddB"/>
</dbReference>
<dbReference type="GO" id="GO:0003678">
    <property type="term" value="F:DNA helicase activity"/>
    <property type="evidence" value="ECO:0007669"/>
    <property type="project" value="UniProtKB-EC"/>
</dbReference>
<organism evidence="2 3">
    <name type="scientific">Novispirillum itersonii</name>
    <name type="common">Aquaspirillum itersonii</name>
    <dbReference type="NCBI Taxonomy" id="189"/>
    <lineage>
        <taxon>Bacteria</taxon>
        <taxon>Pseudomonadati</taxon>
        <taxon>Pseudomonadota</taxon>
        <taxon>Alphaproteobacteria</taxon>
        <taxon>Rhodospirillales</taxon>
        <taxon>Novispirillaceae</taxon>
        <taxon>Novispirillum</taxon>
    </lineage>
</organism>
<dbReference type="Pfam" id="PF12705">
    <property type="entry name" value="PDDEXK_1"/>
    <property type="match status" value="1"/>
</dbReference>
<feature type="domain" description="PD-(D/E)XK endonuclease-like" evidence="1">
    <location>
        <begin position="714"/>
        <end position="952"/>
    </location>
</feature>
<evidence type="ECO:0000313" key="3">
    <source>
        <dbReference type="Proteomes" id="UP000544872"/>
    </source>
</evidence>
<protein>
    <submittedName>
        <fullName evidence="2">ATP-dependent helicase/nuclease subunit B</fullName>
        <ecNumber evidence="2">3.1.-.-</ecNumber>
        <ecNumber evidence="2">3.6.4.12</ecNumber>
    </submittedName>
</protein>
<dbReference type="InterPro" id="IPR027417">
    <property type="entry name" value="P-loop_NTPase"/>
</dbReference>
<dbReference type="Proteomes" id="UP000544872">
    <property type="component" value="Unassembled WGS sequence"/>
</dbReference>
<keyword evidence="2" id="KW-0067">ATP-binding</keyword>
<keyword evidence="2" id="KW-0347">Helicase</keyword>
<sequence>MSPSVWTIPARLPFVDTLAAGLLEESAAAPDRLARQIILLPTRRARRTLREAFLRQSQGRALLLPRLLTVSDLDDEGGLSGLGGETGADIPPESPPLRRQVLLTRLILAAPGAGKAQTADQAALLAAELGRLLDQVQTEGLGFEGLAALVPDSYAEHWQITLDFLKILTTVWPQVLAAEGCLDPADRRNRLLRAQADLWQAHPPGPVLAAGLTGSVPAAAELLAVVARLPEGRVVLPGLDRSLEDESWAALGETHPQYTLKRLLDRLGLSRDQVADWPVPESTLLGTVAPVERETLISETLRPAETTHRWRRLAETGLSADAVSGLERLDCPAPREEALAIALRMRAVLETPGRTCALVTPDRDLGRRVAAELGRWGITVDDSAGQPLTVSPPGAFLRLTAAMVETGFSPVPLLAVLKHPLCSAGLDAAVFRDAVRRLELAVLRGVRPAPGLPGLRQALLEKGAEPDGLDPLLTALEQCCTTFASLMGRPSAPLADLLEAHMVMAEALAATPGRPGPLWLWAEQAGEEAAAFIRELAETAGALGDIPPSAYPGLLQTLMLGRGVRSEFGSHPRLSILGPMESRLYQADVMILGGLNDDIWPPAPSADPWMSRPMRTDFGLPLPEQKIGHAAHDFAMAFCAPQVLLTRSAKVDGTPTVPSRWLLRLDTVLSAAGISLPAPAESWLGWAQTLDLPDRLIPPQRPSPRPPVSARPRRLSVTRVETWMRDPYAIYARFILGLQALDPLEAEPGPADYGMLVHKALELFLTAHPQDLPADPLGSLLACGRQAFADYLDRPAVWAFWWPRFERLAAWVVAMEQDRRPTVDRSLCEIKGELNIGTFTVTATADRVDRHRDGTLSIIDYKTGSPPTQKEIAAGYAPQLPLEALIARSGGFETLGAAPVKDLLFWHVNGSRDGGTQKSACGKDSTADTLADEAMEGLRGLVMAFDHPETPYEPRPHPDYAPRYSDYQHLARVKEWASGEGEDGG</sequence>